<evidence type="ECO:0000259" key="5">
    <source>
        <dbReference type="Pfam" id="PF00828"/>
    </source>
</evidence>
<dbReference type="AlphaFoldDB" id="A0AAF0EZJ3"/>
<evidence type="ECO:0000256" key="1">
    <source>
        <dbReference type="ARBA" id="ARBA00007320"/>
    </source>
</evidence>
<proteinExistence type="inferred from homology"/>
<name>A0AAF0EZJ3_9BASI</name>
<dbReference type="Proteomes" id="UP001219933">
    <property type="component" value="Chromosome 3"/>
</dbReference>
<dbReference type="GO" id="GO:0006412">
    <property type="term" value="P:translation"/>
    <property type="evidence" value="ECO:0007669"/>
    <property type="project" value="InterPro"/>
</dbReference>
<dbReference type="InterPro" id="IPR021131">
    <property type="entry name" value="Ribosomal_uL15/eL18"/>
</dbReference>
<feature type="domain" description="Large ribosomal subunit protein uL15/eL18" evidence="5">
    <location>
        <begin position="116"/>
        <end position="192"/>
    </location>
</feature>
<dbReference type="Pfam" id="PF00828">
    <property type="entry name" value="Ribosomal_L27A"/>
    <property type="match status" value="1"/>
</dbReference>
<feature type="region of interest" description="Disordered" evidence="4">
    <location>
        <begin position="46"/>
        <end position="95"/>
    </location>
</feature>
<dbReference type="EMBL" id="CP119879">
    <property type="protein sequence ID" value="WFD35483.1"/>
    <property type="molecule type" value="Genomic_DNA"/>
</dbReference>
<dbReference type="SUPFAM" id="SSF52080">
    <property type="entry name" value="Ribosomal proteins L15p and L18e"/>
    <property type="match status" value="1"/>
</dbReference>
<accession>A0AAF0EZJ3</accession>
<evidence type="ECO:0000313" key="6">
    <source>
        <dbReference type="EMBL" id="WFD35483.1"/>
    </source>
</evidence>
<protein>
    <submittedName>
        <fullName evidence="6">YmL10</fullName>
    </submittedName>
</protein>
<sequence length="283" mass="30323">MIAALTAARALRVPVRAALRAHAPLAMRVPRIAVASYATAVRVGNLTPAQPKKSRKRLGRGNSSGRGGTSTRGHKGQKARAGNGKPKPGFEGGQMPLIRRIPKRGFVNAHAKHYVPLNVDRLQFWIDQGRIDPTQQITARELLASRCIHKVGDGVKLLADGAQHLRTPVHLIVSRASQRAIKAVEAAGGSIVCRYYNATSLRALVRPQKWLAENRPLPHFADPVSKRELLWYSSLNNRGYLALRDLAERSAAKSASESPSASTGASASASGAADAHADTPSAQ</sequence>
<reference evidence="6" key="1">
    <citation type="submission" date="2023-03" db="EMBL/GenBank/DDBJ databases">
        <title>Mating type loci evolution in Malassezia.</title>
        <authorList>
            <person name="Coelho M.A."/>
        </authorList>
    </citation>
    <scope>NUCLEOTIDE SEQUENCE</scope>
    <source>
        <strain evidence="6">CBS 11721</strain>
    </source>
</reference>
<dbReference type="InterPro" id="IPR005749">
    <property type="entry name" value="Ribosomal_uL15_bac-type"/>
</dbReference>
<dbReference type="HAMAP" id="MF_01341">
    <property type="entry name" value="Ribosomal_uL15"/>
    <property type="match status" value="1"/>
</dbReference>
<comment type="similarity">
    <text evidence="1">Belongs to the universal ribosomal protein uL15 family.</text>
</comment>
<organism evidence="6 7">
    <name type="scientific">Malassezia cuniculi</name>
    <dbReference type="NCBI Taxonomy" id="948313"/>
    <lineage>
        <taxon>Eukaryota</taxon>
        <taxon>Fungi</taxon>
        <taxon>Dikarya</taxon>
        <taxon>Basidiomycota</taxon>
        <taxon>Ustilaginomycotina</taxon>
        <taxon>Malasseziomycetes</taxon>
        <taxon>Malasseziales</taxon>
        <taxon>Malasseziaceae</taxon>
        <taxon>Malassezia</taxon>
    </lineage>
</organism>
<dbReference type="InterPro" id="IPR036227">
    <property type="entry name" value="Ribosomal_uL15/eL18_sf"/>
</dbReference>
<keyword evidence="2" id="KW-0689">Ribosomal protein</keyword>
<dbReference type="Gene3D" id="3.100.10.10">
    <property type="match status" value="1"/>
</dbReference>
<evidence type="ECO:0000313" key="7">
    <source>
        <dbReference type="Proteomes" id="UP001219933"/>
    </source>
</evidence>
<dbReference type="PANTHER" id="PTHR12934:SF11">
    <property type="entry name" value="LARGE RIBOSOMAL SUBUNIT PROTEIN UL15M"/>
    <property type="match status" value="1"/>
</dbReference>
<gene>
    <name evidence="6" type="primary">MRPL10</name>
    <name evidence="6" type="ORF">MCUN1_002339</name>
</gene>
<evidence type="ECO:0000256" key="3">
    <source>
        <dbReference type="ARBA" id="ARBA00023274"/>
    </source>
</evidence>
<evidence type="ECO:0000256" key="2">
    <source>
        <dbReference type="ARBA" id="ARBA00022980"/>
    </source>
</evidence>
<dbReference type="InterPro" id="IPR030878">
    <property type="entry name" value="Ribosomal_uL15"/>
</dbReference>
<feature type="region of interest" description="Disordered" evidence="4">
    <location>
        <begin position="252"/>
        <end position="283"/>
    </location>
</feature>
<keyword evidence="3" id="KW-0687">Ribonucleoprotein</keyword>
<dbReference type="PANTHER" id="PTHR12934">
    <property type="entry name" value="50S RIBOSOMAL PROTEIN L15"/>
    <property type="match status" value="1"/>
</dbReference>
<feature type="compositionally biased region" description="Low complexity" evidence="4">
    <location>
        <begin position="252"/>
        <end position="274"/>
    </location>
</feature>
<dbReference type="NCBIfam" id="TIGR01071">
    <property type="entry name" value="rplO_bact"/>
    <property type="match status" value="1"/>
</dbReference>
<evidence type="ECO:0000256" key="4">
    <source>
        <dbReference type="SAM" id="MobiDB-lite"/>
    </source>
</evidence>
<dbReference type="FunFam" id="3.100.10.10:FF:000011">
    <property type="entry name" value="50S ribosomal subunit protein L15"/>
    <property type="match status" value="1"/>
</dbReference>
<dbReference type="GO" id="GO:0005762">
    <property type="term" value="C:mitochondrial large ribosomal subunit"/>
    <property type="evidence" value="ECO:0007669"/>
    <property type="project" value="TreeGrafter"/>
</dbReference>
<keyword evidence="7" id="KW-1185">Reference proteome</keyword>
<dbReference type="GO" id="GO:0003735">
    <property type="term" value="F:structural constituent of ribosome"/>
    <property type="evidence" value="ECO:0007669"/>
    <property type="project" value="InterPro"/>
</dbReference>